<feature type="transmembrane region" description="Helical" evidence="8">
    <location>
        <begin position="233"/>
        <end position="253"/>
    </location>
</feature>
<dbReference type="InterPro" id="IPR029044">
    <property type="entry name" value="Nucleotide-diphossugar_trans"/>
</dbReference>
<dbReference type="GO" id="GO:0004582">
    <property type="term" value="F:dolichyl-phosphate beta-D-mannosyltransferase activity"/>
    <property type="evidence" value="ECO:0007669"/>
    <property type="project" value="InterPro"/>
</dbReference>
<comment type="subcellular location">
    <subcellularLocation>
        <location evidence="1">Membrane</location>
        <topology evidence="1">Multi-pass membrane protein</topology>
    </subcellularLocation>
</comment>
<dbReference type="EMBL" id="LNTB01000001">
    <property type="protein sequence ID" value="KSW12657.1"/>
    <property type="molecule type" value="Genomic_DNA"/>
</dbReference>
<reference evidence="11 12" key="1">
    <citation type="submission" date="2015-11" db="EMBL/GenBank/DDBJ databases">
        <title>Genome sequence of Pyrodictium occultum PL-19, a marine hyperthermophilic archaeon isolated from Volcano, Italy.</title>
        <authorList>
            <person name="Utturkar S."/>
            <person name="Huber H."/>
            <person name="Leptihn S."/>
            <person name="Brown S."/>
            <person name="Stetter K.O."/>
            <person name="Podar M."/>
        </authorList>
    </citation>
    <scope>NUCLEOTIDE SEQUENCE [LARGE SCALE GENOMIC DNA]</scope>
    <source>
        <strain evidence="11 12">PL-19</strain>
    </source>
</reference>
<keyword evidence="3" id="KW-0328">Glycosyltransferase</keyword>
<accession>A0A0V8RX87</accession>
<evidence type="ECO:0000256" key="6">
    <source>
        <dbReference type="ARBA" id="ARBA00022989"/>
    </source>
</evidence>
<feature type="transmembrane region" description="Helical" evidence="8">
    <location>
        <begin position="300"/>
        <end position="317"/>
    </location>
</feature>
<dbReference type="CDD" id="cd06442">
    <property type="entry name" value="DPM1_like"/>
    <property type="match status" value="1"/>
</dbReference>
<dbReference type="InterPro" id="IPR039528">
    <property type="entry name" value="DPM1-like"/>
</dbReference>
<keyword evidence="12" id="KW-1185">Reference proteome</keyword>
<organism evidence="11 12">
    <name type="scientific">Pyrodictium occultum</name>
    <dbReference type="NCBI Taxonomy" id="2309"/>
    <lineage>
        <taxon>Archaea</taxon>
        <taxon>Thermoproteota</taxon>
        <taxon>Thermoprotei</taxon>
        <taxon>Desulfurococcales</taxon>
        <taxon>Pyrodictiaceae</taxon>
        <taxon>Pyrodictium</taxon>
    </lineage>
</organism>
<feature type="domain" description="Glycosyltransferase 2-like" evidence="9">
    <location>
        <begin position="3"/>
        <end position="169"/>
    </location>
</feature>
<evidence type="ECO:0000256" key="5">
    <source>
        <dbReference type="ARBA" id="ARBA00022692"/>
    </source>
</evidence>
<dbReference type="SUPFAM" id="SSF53448">
    <property type="entry name" value="Nucleotide-diphospho-sugar transferases"/>
    <property type="match status" value="1"/>
</dbReference>
<dbReference type="AlphaFoldDB" id="A0A0V8RX87"/>
<dbReference type="GO" id="GO:0006506">
    <property type="term" value="P:GPI anchor biosynthetic process"/>
    <property type="evidence" value="ECO:0007669"/>
    <property type="project" value="TreeGrafter"/>
</dbReference>
<dbReference type="InterPro" id="IPR007267">
    <property type="entry name" value="GtrA_DPMS_TM"/>
</dbReference>
<sequence>MVSIVVPTYNERENIPRLLDELDRVLGGRGISYEVVVVDDDSPDGTWRAAEEYARRRGLPVRVVRRVGERGLGSAIARGLREARGRYIVVMDADLQHPPEAVPRLLEEALRSGADLVVASRYTRGGGVEGWSRLRLLISRVACFLAHLLLPESRATSDPMSGFFLVSRRLAGRVPERPRSWKVLLDLLVAAEGRVSEVPYVFRRRAAGESKLGLREMAGYVLHLLRLSGYRPLRFAAVGASGTLVNLGVLGLLHGRLGLPLPPSLLAAYEASLTWNYVLHDSWTFRGQRPPGRLSWLRHWVRYHAAAAAGMASYLAVGEALARLGVHYLLAAFLGILAGFAANFTISSLRVWTGPRRAEA</sequence>
<evidence type="ECO:0000259" key="10">
    <source>
        <dbReference type="Pfam" id="PF04138"/>
    </source>
</evidence>
<dbReference type="STRING" id="2309.CF15_01790"/>
<evidence type="ECO:0000313" key="12">
    <source>
        <dbReference type="Proteomes" id="UP000053352"/>
    </source>
</evidence>
<evidence type="ECO:0000256" key="4">
    <source>
        <dbReference type="ARBA" id="ARBA00022679"/>
    </source>
</evidence>
<dbReference type="PANTHER" id="PTHR43398">
    <property type="entry name" value="DOLICHOL-PHOSPHATE MANNOSYLTRANSFERASE SUBUNIT 1"/>
    <property type="match status" value="1"/>
</dbReference>
<dbReference type="Proteomes" id="UP000053352">
    <property type="component" value="Unassembled WGS sequence"/>
</dbReference>
<dbReference type="InterPro" id="IPR001173">
    <property type="entry name" value="Glyco_trans_2-like"/>
</dbReference>
<dbReference type="GO" id="GO:0006488">
    <property type="term" value="P:dolichol-linked oligosaccharide biosynthetic process"/>
    <property type="evidence" value="ECO:0007669"/>
    <property type="project" value="TreeGrafter"/>
</dbReference>
<dbReference type="GO" id="GO:0035269">
    <property type="term" value="P:protein O-linked glycosylation via mannose"/>
    <property type="evidence" value="ECO:0007669"/>
    <property type="project" value="TreeGrafter"/>
</dbReference>
<protein>
    <recommendedName>
        <fullName evidence="13">Dolichol monophosphate mannose synthase</fullName>
    </recommendedName>
</protein>
<dbReference type="PANTHER" id="PTHR43398:SF1">
    <property type="entry name" value="DOLICHOL-PHOSPHATE MANNOSYLTRANSFERASE SUBUNIT 1"/>
    <property type="match status" value="1"/>
</dbReference>
<keyword evidence="4" id="KW-0808">Transferase</keyword>
<dbReference type="GO" id="GO:0000271">
    <property type="term" value="P:polysaccharide biosynthetic process"/>
    <property type="evidence" value="ECO:0007669"/>
    <property type="project" value="InterPro"/>
</dbReference>
<feature type="domain" description="GtrA/DPMS transmembrane" evidence="10">
    <location>
        <begin position="234"/>
        <end position="352"/>
    </location>
</feature>
<dbReference type="GO" id="GO:0016020">
    <property type="term" value="C:membrane"/>
    <property type="evidence" value="ECO:0007669"/>
    <property type="project" value="UniProtKB-SubCell"/>
</dbReference>
<dbReference type="Pfam" id="PF04138">
    <property type="entry name" value="GtrA_DPMS_TM"/>
    <property type="match status" value="1"/>
</dbReference>
<evidence type="ECO:0000256" key="3">
    <source>
        <dbReference type="ARBA" id="ARBA00022676"/>
    </source>
</evidence>
<keyword evidence="5 8" id="KW-0812">Transmembrane</keyword>
<evidence type="ECO:0000256" key="8">
    <source>
        <dbReference type="SAM" id="Phobius"/>
    </source>
</evidence>
<evidence type="ECO:0000313" key="11">
    <source>
        <dbReference type="EMBL" id="KSW12657.1"/>
    </source>
</evidence>
<evidence type="ECO:0008006" key="13">
    <source>
        <dbReference type="Google" id="ProtNLM"/>
    </source>
</evidence>
<keyword evidence="6 8" id="KW-1133">Transmembrane helix</keyword>
<evidence type="ECO:0000256" key="1">
    <source>
        <dbReference type="ARBA" id="ARBA00004141"/>
    </source>
</evidence>
<evidence type="ECO:0000256" key="2">
    <source>
        <dbReference type="ARBA" id="ARBA00006739"/>
    </source>
</evidence>
<name>A0A0V8RX87_PYROC</name>
<gene>
    <name evidence="11" type="ORF">CF15_01790</name>
</gene>
<evidence type="ECO:0000259" key="9">
    <source>
        <dbReference type="Pfam" id="PF00535"/>
    </source>
</evidence>
<dbReference type="Gene3D" id="3.90.550.10">
    <property type="entry name" value="Spore Coat Polysaccharide Biosynthesis Protein SpsA, Chain A"/>
    <property type="match status" value="1"/>
</dbReference>
<evidence type="ECO:0000256" key="7">
    <source>
        <dbReference type="ARBA" id="ARBA00023136"/>
    </source>
</evidence>
<keyword evidence="7 8" id="KW-0472">Membrane</keyword>
<comment type="similarity">
    <text evidence="2">Belongs to the glycosyltransferase 2 family.</text>
</comment>
<proteinExistence type="inferred from homology"/>
<comment type="caution">
    <text evidence="11">The sequence shown here is derived from an EMBL/GenBank/DDBJ whole genome shotgun (WGS) entry which is preliminary data.</text>
</comment>
<dbReference type="Pfam" id="PF00535">
    <property type="entry name" value="Glycos_transf_2"/>
    <property type="match status" value="1"/>
</dbReference>
<feature type="transmembrane region" description="Helical" evidence="8">
    <location>
        <begin position="329"/>
        <end position="352"/>
    </location>
</feature>